<dbReference type="Pfam" id="PF09809">
    <property type="entry name" value="MRP-L27"/>
    <property type="match status" value="1"/>
</dbReference>
<sequence length="149" mass="16380">MHPTAARLGRRFQNRRPLLSFRANKDYYKGNRQSALPGHRTGAPGVHINKRPGYQLLESKVRVFVAPPIQDILACPLKPYVASAAHVPRKEANGIFRGMPSAGLTPEHFLASARRYTDQQLEKKKAEKNQETLPAAAAVDARSAVATAS</sequence>
<accession>A0AAD6XBG7</accession>
<dbReference type="GO" id="GO:0005762">
    <property type="term" value="C:mitochondrial large ribosomal subunit"/>
    <property type="evidence" value="ECO:0007669"/>
    <property type="project" value="InterPro"/>
</dbReference>
<organism evidence="2 3">
    <name type="scientific">Mycena alexandri</name>
    <dbReference type="NCBI Taxonomy" id="1745969"/>
    <lineage>
        <taxon>Eukaryota</taxon>
        <taxon>Fungi</taxon>
        <taxon>Dikarya</taxon>
        <taxon>Basidiomycota</taxon>
        <taxon>Agaricomycotina</taxon>
        <taxon>Agaricomycetes</taxon>
        <taxon>Agaricomycetidae</taxon>
        <taxon>Agaricales</taxon>
        <taxon>Marasmiineae</taxon>
        <taxon>Mycenaceae</taxon>
        <taxon>Mycena</taxon>
    </lineage>
</organism>
<evidence type="ECO:0000313" key="3">
    <source>
        <dbReference type="Proteomes" id="UP001218188"/>
    </source>
</evidence>
<proteinExistence type="predicted"/>
<feature type="compositionally biased region" description="Low complexity" evidence="1">
    <location>
        <begin position="135"/>
        <end position="149"/>
    </location>
</feature>
<feature type="region of interest" description="Disordered" evidence="1">
    <location>
        <begin position="118"/>
        <end position="149"/>
    </location>
</feature>
<dbReference type="Proteomes" id="UP001218188">
    <property type="component" value="Unassembled WGS sequence"/>
</dbReference>
<name>A0AAD6XBG7_9AGAR</name>
<comment type="caution">
    <text evidence="2">The sequence shown here is derived from an EMBL/GenBank/DDBJ whole genome shotgun (WGS) entry which is preliminary data.</text>
</comment>
<dbReference type="AlphaFoldDB" id="A0AAD6XBG7"/>
<dbReference type="GO" id="GO:0003735">
    <property type="term" value="F:structural constituent of ribosome"/>
    <property type="evidence" value="ECO:0007669"/>
    <property type="project" value="InterPro"/>
</dbReference>
<dbReference type="InterPro" id="IPR019189">
    <property type="entry name" value="Ribosomal_mL41"/>
</dbReference>
<dbReference type="EMBL" id="JARJCM010000009">
    <property type="protein sequence ID" value="KAJ7043777.1"/>
    <property type="molecule type" value="Genomic_DNA"/>
</dbReference>
<feature type="compositionally biased region" description="Basic and acidic residues" evidence="1">
    <location>
        <begin position="118"/>
        <end position="130"/>
    </location>
</feature>
<evidence type="ECO:0000313" key="2">
    <source>
        <dbReference type="EMBL" id="KAJ7043777.1"/>
    </source>
</evidence>
<reference evidence="2" key="1">
    <citation type="submission" date="2023-03" db="EMBL/GenBank/DDBJ databases">
        <title>Massive genome expansion in bonnet fungi (Mycena s.s.) driven by repeated elements and novel gene families across ecological guilds.</title>
        <authorList>
            <consortium name="Lawrence Berkeley National Laboratory"/>
            <person name="Harder C.B."/>
            <person name="Miyauchi S."/>
            <person name="Viragh M."/>
            <person name="Kuo A."/>
            <person name="Thoen E."/>
            <person name="Andreopoulos B."/>
            <person name="Lu D."/>
            <person name="Skrede I."/>
            <person name="Drula E."/>
            <person name="Henrissat B."/>
            <person name="Morin E."/>
            <person name="Kohler A."/>
            <person name="Barry K."/>
            <person name="LaButti K."/>
            <person name="Morin E."/>
            <person name="Salamov A."/>
            <person name="Lipzen A."/>
            <person name="Mereny Z."/>
            <person name="Hegedus B."/>
            <person name="Baldrian P."/>
            <person name="Stursova M."/>
            <person name="Weitz H."/>
            <person name="Taylor A."/>
            <person name="Grigoriev I.V."/>
            <person name="Nagy L.G."/>
            <person name="Martin F."/>
            <person name="Kauserud H."/>
        </authorList>
    </citation>
    <scope>NUCLEOTIDE SEQUENCE</scope>
    <source>
        <strain evidence="2">CBHHK200</strain>
    </source>
</reference>
<evidence type="ECO:0000256" key="1">
    <source>
        <dbReference type="SAM" id="MobiDB-lite"/>
    </source>
</evidence>
<gene>
    <name evidence="2" type="ORF">C8F04DRAFT_943761</name>
</gene>
<keyword evidence="3" id="KW-1185">Reference proteome</keyword>
<protein>
    <submittedName>
        <fullName evidence="2">Uncharacterized protein</fullName>
    </submittedName>
</protein>